<feature type="domain" description="FAD-binding" evidence="3">
    <location>
        <begin position="10"/>
        <end position="349"/>
    </location>
</feature>
<dbReference type="GO" id="GO:0004497">
    <property type="term" value="F:monooxygenase activity"/>
    <property type="evidence" value="ECO:0007669"/>
    <property type="project" value="UniProtKB-KW"/>
</dbReference>
<gene>
    <name evidence="4" type="ORF">DR864_15535</name>
</gene>
<dbReference type="InterPro" id="IPR050493">
    <property type="entry name" value="FAD-dep_Monooxygenase_BioMet"/>
</dbReference>
<dbReference type="Proteomes" id="UP000251993">
    <property type="component" value="Chromosome"/>
</dbReference>
<dbReference type="NCBIfam" id="NF005243">
    <property type="entry name" value="PRK06753.1"/>
    <property type="match status" value="1"/>
</dbReference>
<dbReference type="SUPFAM" id="SSF54373">
    <property type="entry name" value="FAD-linked reductases, C-terminal domain"/>
    <property type="match status" value="1"/>
</dbReference>
<accession>A0A344TK90</accession>
<name>A0A344TK90_9BACT</name>
<dbReference type="GO" id="GO:0071949">
    <property type="term" value="F:FAD binding"/>
    <property type="evidence" value="ECO:0007669"/>
    <property type="project" value="InterPro"/>
</dbReference>
<dbReference type="InterPro" id="IPR002938">
    <property type="entry name" value="FAD-bd"/>
</dbReference>
<dbReference type="InterPro" id="IPR036188">
    <property type="entry name" value="FAD/NAD-bd_sf"/>
</dbReference>
<dbReference type="Gene3D" id="3.50.50.60">
    <property type="entry name" value="FAD/NAD(P)-binding domain"/>
    <property type="match status" value="1"/>
</dbReference>
<sequence length="392" mass="43222">MLSKQPSSMKIAIIGGGIAGLTTAIALRQIGINVTIYEANQELRPAGAGIALAANAVKAFELLGLRDKILAHGNPFELFSILDKQGKIITESNHFAAKEKYKVIGSFSIHRADLQKTLLEAMEDIPLYLGHQFLTLTQNDEGVTLVFRNGHTATFDYVLAADGIHSAVRRQLVPNTKIRYAGYTCWRGVTDTAPVGLNPKQATETWASEGRFGIVPLQGGRVYWFACVNAPTGDEPRFRNFTKTDLLHHFGQLHAPVAEIIGLTPDKRILHNDIIDLKPLRQLAYGKVLLIGDAAHAMTPNMGQGACQGIEDAVVLQRLIRQYPTDLSEVFQKFEAIRLPRTTTIVDRSFTLGKIAQVSQPWLVALRNALFRLMPAGMNNRQLDFIMDMNAA</sequence>
<evidence type="ECO:0000256" key="2">
    <source>
        <dbReference type="ARBA" id="ARBA00023033"/>
    </source>
</evidence>
<dbReference type="EMBL" id="CP030850">
    <property type="protein sequence ID" value="AXE19061.1"/>
    <property type="molecule type" value="Genomic_DNA"/>
</dbReference>
<dbReference type="OrthoDB" id="9766816at2"/>
<evidence type="ECO:0000313" key="4">
    <source>
        <dbReference type="EMBL" id="AXE19061.1"/>
    </source>
</evidence>
<evidence type="ECO:0000256" key="1">
    <source>
        <dbReference type="ARBA" id="ARBA00023002"/>
    </source>
</evidence>
<keyword evidence="1" id="KW-0560">Oxidoreductase</keyword>
<dbReference type="KEGG" id="run:DR864_15535"/>
<keyword evidence="2 4" id="KW-0503">Monooxygenase</keyword>
<reference evidence="4 5" key="1">
    <citation type="submission" date="2018-07" db="EMBL/GenBank/DDBJ databases">
        <title>Genome sequencing of Runella.</title>
        <authorList>
            <person name="Baek M.-G."/>
            <person name="Yi H."/>
        </authorList>
    </citation>
    <scope>NUCLEOTIDE SEQUENCE [LARGE SCALE GENOMIC DNA]</scope>
    <source>
        <strain evidence="4 5">HYN0085</strain>
    </source>
</reference>
<organism evidence="4 5">
    <name type="scientific">Runella rosea</name>
    <dbReference type="NCBI Taxonomy" id="2259595"/>
    <lineage>
        <taxon>Bacteria</taxon>
        <taxon>Pseudomonadati</taxon>
        <taxon>Bacteroidota</taxon>
        <taxon>Cytophagia</taxon>
        <taxon>Cytophagales</taxon>
        <taxon>Spirosomataceae</taxon>
        <taxon>Runella</taxon>
    </lineage>
</organism>
<evidence type="ECO:0000259" key="3">
    <source>
        <dbReference type="Pfam" id="PF01494"/>
    </source>
</evidence>
<dbReference type="Pfam" id="PF01494">
    <property type="entry name" value="FAD_binding_3"/>
    <property type="match status" value="1"/>
</dbReference>
<dbReference type="PANTHER" id="PTHR13789">
    <property type="entry name" value="MONOOXYGENASE"/>
    <property type="match status" value="1"/>
</dbReference>
<dbReference type="SUPFAM" id="SSF51905">
    <property type="entry name" value="FAD/NAD(P)-binding domain"/>
    <property type="match status" value="1"/>
</dbReference>
<evidence type="ECO:0000313" key="5">
    <source>
        <dbReference type="Proteomes" id="UP000251993"/>
    </source>
</evidence>
<proteinExistence type="predicted"/>
<dbReference type="PRINTS" id="PR00420">
    <property type="entry name" value="RNGMNOXGNASE"/>
</dbReference>
<dbReference type="PANTHER" id="PTHR13789:SF309">
    <property type="entry name" value="PUTATIVE (AFU_ORTHOLOGUE AFUA_6G14510)-RELATED"/>
    <property type="match status" value="1"/>
</dbReference>
<protein>
    <submittedName>
        <fullName evidence="4">Monooxygenase</fullName>
    </submittedName>
</protein>
<keyword evidence="5" id="KW-1185">Reference proteome</keyword>
<dbReference type="AlphaFoldDB" id="A0A344TK90"/>